<proteinExistence type="predicted"/>
<sequence>MPSITHSYKATVLGDYDADVENVRALQHISHFVQHSFLVKDIKSVASARKQQKKFGVNSAGVLEADTCVAQSLTRCISKVSFISNV</sequence>
<dbReference type="AlphaFoldDB" id="A0A504Y7U2"/>
<organism evidence="1 2">
    <name type="scientific">Fasciola gigantica</name>
    <name type="common">Giant liver fluke</name>
    <dbReference type="NCBI Taxonomy" id="46835"/>
    <lineage>
        <taxon>Eukaryota</taxon>
        <taxon>Metazoa</taxon>
        <taxon>Spiralia</taxon>
        <taxon>Lophotrochozoa</taxon>
        <taxon>Platyhelminthes</taxon>
        <taxon>Trematoda</taxon>
        <taxon>Digenea</taxon>
        <taxon>Plagiorchiida</taxon>
        <taxon>Echinostomata</taxon>
        <taxon>Echinostomatoidea</taxon>
        <taxon>Fasciolidae</taxon>
        <taxon>Fasciola</taxon>
    </lineage>
</organism>
<gene>
    <name evidence="1" type="ORF">FGIG_02910</name>
</gene>
<evidence type="ECO:0000313" key="1">
    <source>
        <dbReference type="EMBL" id="TPP56656.1"/>
    </source>
</evidence>
<reference evidence="1 2" key="1">
    <citation type="submission" date="2019-04" db="EMBL/GenBank/DDBJ databases">
        <title>Annotation for the trematode Fasciola gigantica.</title>
        <authorList>
            <person name="Choi Y.-J."/>
        </authorList>
    </citation>
    <scope>NUCLEOTIDE SEQUENCE [LARGE SCALE GENOMIC DNA]</scope>
    <source>
        <strain evidence="1">Uganda_cow_1</strain>
    </source>
</reference>
<dbReference type="Proteomes" id="UP000316759">
    <property type="component" value="Unassembled WGS sequence"/>
</dbReference>
<dbReference type="OrthoDB" id="671595at2759"/>
<protein>
    <submittedName>
        <fullName evidence="1">Uncharacterized protein</fullName>
    </submittedName>
</protein>
<name>A0A504Y7U2_FASGI</name>
<comment type="caution">
    <text evidence="1">The sequence shown here is derived from an EMBL/GenBank/DDBJ whole genome shotgun (WGS) entry which is preliminary data.</text>
</comment>
<keyword evidence="2" id="KW-1185">Reference proteome</keyword>
<evidence type="ECO:0000313" key="2">
    <source>
        <dbReference type="Proteomes" id="UP000316759"/>
    </source>
</evidence>
<accession>A0A504Y7U2</accession>
<dbReference type="EMBL" id="SUNJ01014224">
    <property type="protein sequence ID" value="TPP56656.1"/>
    <property type="molecule type" value="Genomic_DNA"/>
</dbReference>